<dbReference type="KEGG" id="ppsc:EHS13_23940"/>
<organism evidence="2 3">
    <name type="scientific">Paenibacillus psychroresistens</name>
    <dbReference type="NCBI Taxonomy" id="1778678"/>
    <lineage>
        <taxon>Bacteria</taxon>
        <taxon>Bacillati</taxon>
        <taxon>Bacillota</taxon>
        <taxon>Bacilli</taxon>
        <taxon>Bacillales</taxon>
        <taxon>Paenibacillaceae</taxon>
        <taxon>Paenibacillus</taxon>
    </lineage>
</organism>
<keyword evidence="1" id="KW-0812">Transmembrane</keyword>
<dbReference type="Proteomes" id="UP000426246">
    <property type="component" value="Chromosome"/>
</dbReference>
<dbReference type="AlphaFoldDB" id="A0A6B8RPV1"/>
<feature type="transmembrane region" description="Helical" evidence="1">
    <location>
        <begin position="12"/>
        <end position="39"/>
    </location>
</feature>
<evidence type="ECO:0000313" key="2">
    <source>
        <dbReference type="EMBL" id="QGQ97722.1"/>
    </source>
</evidence>
<accession>A0A6B8RPV1</accession>
<dbReference type="EMBL" id="CP034235">
    <property type="protein sequence ID" value="QGQ97722.1"/>
    <property type="molecule type" value="Genomic_DNA"/>
</dbReference>
<keyword evidence="1" id="KW-0472">Membrane</keyword>
<protein>
    <submittedName>
        <fullName evidence="2">Uncharacterized protein</fullName>
    </submittedName>
</protein>
<evidence type="ECO:0000313" key="3">
    <source>
        <dbReference type="Proteomes" id="UP000426246"/>
    </source>
</evidence>
<gene>
    <name evidence="2" type="ORF">EHS13_23940</name>
</gene>
<reference evidence="3" key="1">
    <citation type="submission" date="2018-11" db="EMBL/GenBank/DDBJ databases">
        <title>Complete genome sequence of Paenibacillus sp. ML311-T8.</title>
        <authorList>
            <person name="Nam Y.-D."/>
            <person name="Kang J."/>
            <person name="Chung W.-H."/>
            <person name="Park Y.S."/>
        </authorList>
    </citation>
    <scope>NUCLEOTIDE SEQUENCE [LARGE SCALE GENOMIC DNA]</scope>
    <source>
        <strain evidence="3">ML311-T8</strain>
    </source>
</reference>
<feature type="transmembrane region" description="Helical" evidence="1">
    <location>
        <begin position="45"/>
        <end position="74"/>
    </location>
</feature>
<keyword evidence="3" id="KW-1185">Reference proteome</keyword>
<name>A0A6B8RPV1_9BACL</name>
<sequence length="125" mass="12816">MIVVISGLGLELAVTAGLGLFAFVGADGAVLAIGLGFVVAGTSVLVVGLGFGLGLTEGVIVVISGLGLALWLAYDVAWTERLVIGVTPAGLTLFPQADMDRQMTIKISGKSTFLNRIITPFLVEI</sequence>
<proteinExistence type="predicted"/>
<evidence type="ECO:0000256" key="1">
    <source>
        <dbReference type="SAM" id="Phobius"/>
    </source>
</evidence>
<keyword evidence="1" id="KW-1133">Transmembrane helix</keyword>